<accession>A0ABY3PL85</accession>
<sequence length="88" mass="9926">MRIRVLPQAYSDLVSIREGNVSGSVVERIQTTINKLADFPRIGRPGRLSGTRELVVLRTAYLVVYCVIEDVVAILRVLDARRARSEEE</sequence>
<dbReference type="Proteomes" id="UP001054846">
    <property type="component" value="Chromosome"/>
</dbReference>
<dbReference type="EMBL" id="CP063845">
    <property type="protein sequence ID" value="UFP94457.1"/>
    <property type="molecule type" value="Genomic_DNA"/>
</dbReference>
<dbReference type="InterPro" id="IPR035093">
    <property type="entry name" value="RelE/ParE_toxin_dom_sf"/>
</dbReference>
<keyword evidence="4" id="KW-1185">Reference proteome</keyword>
<dbReference type="RefSeq" id="WP_418886929.1">
    <property type="nucleotide sequence ID" value="NZ_CP063845.1"/>
</dbReference>
<evidence type="ECO:0000313" key="4">
    <source>
        <dbReference type="Proteomes" id="UP001054846"/>
    </source>
</evidence>
<dbReference type="InterPro" id="IPR051803">
    <property type="entry name" value="TA_system_RelE-like_toxin"/>
</dbReference>
<gene>
    <name evidence="3" type="ORF">ISF26_22390</name>
</gene>
<proteinExistence type="inferred from homology"/>
<dbReference type="Gene3D" id="3.30.2310.20">
    <property type="entry name" value="RelE-like"/>
    <property type="match status" value="1"/>
</dbReference>
<protein>
    <submittedName>
        <fullName evidence="3">Type II toxin-antitoxin system RelE/ParE family toxin</fullName>
    </submittedName>
</protein>
<evidence type="ECO:0000313" key="3">
    <source>
        <dbReference type="EMBL" id="UFP94457.1"/>
    </source>
</evidence>
<dbReference type="Pfam" id="PF05016">
    <property type="entry name" value="ParE_toxin"/>
    <property type="match status" value="1"/>
</dbReference>
<comment type="similarity">
    <text evidence="1">Belongs to the RelE toxin family.</text>
</comment>
<dbReference type="PANTHER" id="PTHR33755:SF6">
    <property type="entry name" value="PLASMID STABILIZATION SYSTEM PROTEIN"/>
    <property type="match status" value="1"/>
</dbReference>
<evidence type="ECO:0000256" key="2">
    <source>
        <dbReference type="ARBA" id="ARBA00022649"/>
    </source>
</evidence>
<evidence type="ECO:0000256" key="1">
    <source>
        <dbReference type="ARBA" id="ARBA00006226"/>
    </source>
</evidence>
<dbReference type="PANTHER" id="PTHR33755">
    <property type="entry name" value="TOXIN PARE1-RELATED"/>
    <property type="match status" value="1"/>
</dbReference>
<dbReference type="InterPro" id="IPR007712">
    <property type="entry name" value="RelE/ParE_toxin"/>
</dbReference>
<name>A0ABY3PL85_9CYAN</name>
<reference evidence="3 4" key="1">
    <citation type="journal article" date="2021" name="Genome Biol. Evol.">
        <title>Complete Genome Sequencing of a Novel Gloeobacter Species from a Waterfall Cave in Mexico.</title>
        <authorList>
            <person name="Saw J.H."/>
            <person name="Cardona T."/>
            <person name="Montejano G."/>
        </authorList>
    </citation>
    <scope>NUCLEOTIDE SEQUENCE [LARGE SCALE GENOMIC DNA]</scope>
    <source>
        <strain evidence="3">MG652769</strain>
    </source>
</reference>
<keyword evidence="2" id="KW-1277">Toxin-antitoxin system</keyword>
<organism evidence="3 4">
    <name type="scientific">Gloeobacter morelensis MG652769</name>
    <dbReference type="NCBI Taxonomy" id="2781736"/>
    <lineage>
        <taxon>Bacteria</taxon>
        <taxon>Bacillati</taxon>
        <taxon>Cyanobacteriota</taxon>
        <taxon>Cyanophyceae</taxon>
        <taxon>Gloeobacterales</taxon>
        <taxon>Gloeobacteraceae</taxon>
        <taxon>Gloeobacter</taxon>
        <taxon>Gloeobacter morelensis</taxon>
    </lineage>
</organism>